<dbReference type="Proteomes" id="UP000467635">
    <property type="component" value="Unassembled WGS sequence"/>
</dbReference>
<organism evidence="1 2">
    <name type="scientific">Ligilactobacillus salivarius</name>
    <dbReference type="NCBI Taxonomy" id="1624"/>
    <lineage>
        <taxon>Bacteria</taxon>
        <taxon>Bacillati</taxon>
        <taxon>Bacillota</taxon>
        <taxon>Bacilli</taxon>
        <taxon>Lactobacillales</taxon>
        <taxon>Lactobacillaceae</taxon>
        <taxon>Ligilactobacillus</taxon>
    </lineage>
</organism>
<accession>A0A7X2STK3</accession>
<comment type="caution">
    <text evidence="1">The sequence shown here is derived from an EMBL/GenBank/DDBJ whole genome shotgun (WGS) entry which is preliminary data.</text>
</comment>
<evidence type="ECO:0000313" key="1">
    <source>
        <dbReference type="EMBL" id="MSE09222.1"/>
    </source>
</evidence>
<dbReference type="AlphaFoldDB" id="A0A7X2STK3"/>
<dbReference type="EMBL" id="WKKX01000692">
    <property type="protein sequence ID" value="MSE09222.1"/>
    <property type="molecule type" value="Genomic_DNA"/>
</dbReference>
<reference evidence="1 2" key="1">
    <citation type="submission" date="2019-11" db="EMBL/GenBank/DDBJ databases">
        <title>Draft Genome Sequence of Plant Growth-Promoting Rhizosphere-Associated Bacteria.</title>
        <authorList>
            <person name="Vasilyev I.Y."/>
            <person name="Radchenko V."/>
            <person name="Ilnitskaya E.V."/>
        </authorList>
    </citation>
    <scope>NUCLEOTIDE SEQUENCE [LARGE SCALE GENOMIC DNA]</scope>
    <source>
        <strain evidence="1 2">VRA_01-1sq_f</strain>
    </source>
</reference>
<protein>
    <submittedName>
        <fullName evidence="1">Uncharacterized protein</fullName>
    </submittedName>
</protein>
<sequence length="122" mass="14389">MEQKTSPAITFMIQYRKPDPGHVNYTNRKNAVDIDNELEIQRSDEYSQELIQEINQELPEMDLDFEDYVDYMNRGYATKNKDDELTTMFTATENNAPKIRLKETKDKLKQAHKNNSLMNIHS</sequence>
<proteinExistence type="predicted"/>
<evidence type="ECO:0000313" key="2">
    <source>
        <dbReference type="Proteomes" id="UP000467635"/>
    </source>
</evidence>
<name>A0A7X2STK3_9LACO</name>
<gene>
    <name evidence="1" type="ORF">GKC33_11150</name>
</gene>